<keyword evidence="3" id="KW-1185">Reference proteome</keyword>
<reference evidence="2 3" key="1">
    <citation type="submission" date="2019-03" db="EMBL/GenBank/DDBJ databases">
        <title>Complete genome sequence of Paenisporosarcina antarctica CGMCC 1.6503T.</title>
        <authorList>
            <person name="Rong J.-C."/>
            <person name="Chi N.-Y."/>
            <person name="Zhang Q.-F."/>
        </authorList>
    </citation>
    <scope>NUCLEOTIDE SEQUENCE [LARGE SCALE GENOMIC DNA]</scope>
    <source>
        <strain evidence="2 3">CGMCC 1.6503</strain>
    </source>
</reference>
<sequence length="160" mass="17916">MKLFFSLSVLLISISFLLFHSTSFTNAKIKNTATLSIVSEESALMSISYGVGKNFSVINNTAMTIKVDRVKLKNKSEHQIINNKKYGSRIIPVSQKINSAQKSMITLFSIESAIKIADEKELPVFFSRVQQDEKALYFIIDGDYLYQKIGAGKDQAYANS</sequence>
<dbReference type="OrthoDB" id="2839789at2"/>
<name>A0A4P6ZZX1_9BACL</name>
<gene>
    <name evidence="2" type="ORF">E2636_12200</name>
</gene>
<dbReference type="Proteomes" id="UP000294292">
    <property type="component" value="Chromosome"/>
</dbReference>
<dbReference type="KEGG" id="panc:E2636_12200"/>
<feature type="chain" id="PRO_5020263670" evidence="1">
    <location>
        <begin position="28"/>
        <end position="160"/>
    </location>
</feature>
<proteinExistence type="predicted"/>
<dbReference type="InterPro" id="IPR035185">
    <property type="entry name" value="DUF5305"/>
</dbReference>
<feature type="signal peptide" evidence="1">
    <location>
        <begin position="1"/>
        <end position="27"/>
    </location>
</feature>
<dbReference type="Pfam" id="PF17231">
    <property type="entry name" value="DUF5305"/>
    <property type="match status" value="1"/>
</dbReference>
<keyword evidence="1" id="KW-0732">Signal</keyword>
<protein>
    <submittedName>
        <fullName evidence="2">Uncharacterized protein</fullName>
    </submittedName>
</protein>
<evidence type="ECO:0000256" key="1">
    <source>
        <dbReference type="SAM" id="SignalP"/>
    </source>
</evidence>
<accession>A0A4P6ZZX1</accession>
<dbReference type="AlphaFoldDB" id="A0A4P6ZZX1"/>
<dbReference type="RefSeq" id="WP_134210435.1">
    <property type="nucleotide sequence ID" value="NZ_CP038015.1"/>
</dbReference>
<organism evidence="2 3">
    <name type="scientific">Paenisporosarcina antarctica</name>
    <dbReference type="NCBI Taxonomy" id="417367"/>
    <lineage>
        <taxon>Bacteria</taxon>
        <taxon>Bacillati</taxon>
        <taxon>Bacillota</taxon>
        <taxon>Bacilli</taxon>
        <taxon>Bacillales</taxon>
        <taxon>Caryophanaceae</taxon>
        <taxon>Paenisporosarcina</taxon>
    </lineage>
</organism>
<evidence type="ECO:0000313" key="3">
    <source>
        <dbReference type="Proteomes" id="UP000294292"/>
    </source>
</evidence>
<dbReference type="EMBL" id="CP038015">
    <property type="protein sequence ID" value="QBP41864.1"/>
    <property type="molecule type" value="Genomic_DNA"/>
</dbReference>
<evidence type="ECO:0000313" key="2">
    <source>
        <dbReference type="EMBL" id="QBP41864.1"/>
    </source>
</evidence>